<comment type="caution">
    <text evidence="9">The sequence shown here is derived from an EMBL/GenBank/DDBJ whole genome shotgun (WGS) entry which is preliminary data.</text>
</comment>
<dbReference type="EMBL" id="BAAAUG010000117">
    <property type="protein sequence ID" value="GAA3128659.1"/>
    <property type="molecule type" value="Genomic_DNA"/>
</dbReference>
<dbReference type="Pfam" id="PF00698">
    <property type="entry name" value="Acyl_transf_1"/>
    <property type="match status" value="1"/>
</dbReference>
<evidence type="ECO:0000256" key="5">
    <source>
        <dbReference type="ARBA" id="ARBA00023315"/>
    </source>
</evidence>
<dbReference type="InterPro" id="IPR006162">
    <property type="entry name" value="Ppantetheine_attach_site"/>
</dbReference>
<evidence type="ECO:0000256" key="2">
    <source>
        <dbReference type="ARBA" id="ARBA00022553"/>
    </source>
</evidence>
<dbReference type="SMART" id="SM00825">
    <property type="entry name" value="PKS_KS"/>
    <property type="match status" value="1"/>
</dbReference>
<dbReference type="Proteomes" id="UP001501637">
    <property type="component" value="Unassembled WGS sequence"/>
</dbReference>
<evidence type="ECO:0000256" key="1">
    <source>
        <dbReference type="ARBA" id="ARBA00022450"/>
    </source>
</evidence>
<evidence type="ECO:0000313" key="9">
    <source>
        <dbReference type="EMBL" id="GAA3128659.1"/>
    </source>
</evidence>
<dbReference type="PROSITE" id="PS00012">
    <property type="entry name" value="PHOSPHOPANTETHEINE"/>
    <property type="match status" value="1"/>
</dbReference>
<dbReference type="InterPro" id="IPR014043">
    <property type="entry name" value="Acyl_transferase_dom"/>
</dbReference>
<feature type="compositionally biased region" description="Basic residues" evidence="6">
    <location>
        <begin position="957"/>
        <end position="969"/>
    </location>
</feature>
<dbReference type="InterPro" id="IPR014030">
    <property type="entry name" value="Ketoacyl_synth_N"/>
</dbReference>
<dbReference type="InterPro" id="IPR001227">
    <property type="entry name" value="Ac_transferase_dom_sf"/>
</dbReference>
<reference evidence="10" key="1">
    <citation type="journal article" date="2019" name="Int. J. Syst. Evol. Microbiol.">
        <title>The Global Catalogue of Microorganisms (GCM) 10K type strain sequencing project: providing services to taxonomists for standard genome sequencing and annotation.</title>
        <authorList>
            <consortium name="The Broad Institute Genomics Platform"/>
            <consortium name="The Broad Institute Genome Sequencing Center for Infectious Disease"/>
            <person name="Wu L."/>
            <person name="Ma J."/>
        </authorList>
    </citation>
    <scope>NUCLEOTIDE SEQUENCE [LARGE SCALE GENOMIC DNA]</scope>
    <source>
        <strain evidence="10">JCM 9092</strain>
    </source>
</reference>
<dbReference type="InterPro" id="IPR016039">
    <property type="entry name" value="Thiolase-like"/>
</dbReference>
<dbReference type="PROSITE" id="PS50075">
    <property type="entry name" value="CARRIER"/>
    <property type="match status" value="1"/>
</dbReference>
<dbReference type="SMART" id="SM00827">
    <property type="entry name" value="PKS_AT"/>
    <property type="match status" value="1"/>
</dbReference>
<feature type="domain" description="Carrier" evidence="7">
    <location>
        <begin position="985"/>
        <end position="1062"/>
    </location>
</feature>
<dbReference type="SUPFAM" id="SSF53901">
    <property type="entry name" value="Thiolase-like"/>
    <property type="match status" value="1"/>
</dbReference>
<dbReference type="InterPro" id="IPR016035">
    <property type="entry name" value="Acyl_Trfase/lysoPLipase"/>
</dbReference>
<proteinExistence type="predicted"/>
<evidence type="ECO:0000256" key="6">
    <source>
        <dbReference type="SAM" id="MobiDB-lite"/>
    </source>
</evidence>
<dbReference type="SUPFAM" id="SSF52151">
    <property type="entry name" value="FabD/lysophospholipase-like"/>
    <property type="match status" value="1"/>
</dbReference>
<dbReference type="Gene3D" id="3.30.70.3290">
    <property type="match status" value="1"/>
</dbReference>
<dbReference type="SUPFAM" id="SSF47336">
    <property type="entry name" value="ACP-like"/>
    <property type="match status" value="1"/>
</dbReference>
<dbReference type="PROSITE" id="PS00606">
    <property type="entry name" value="KS3_1"/>
    <property type="match status" value="1"/>
</dbReference>
<keyword evidence="4" id="KW-0045">Antibiotic biosynthesis</keyword>
<dbReference type="InterPro" id="IPR050091">
    <property type="entry name" value="PKS_NRPS_Biosynth_Enz"/>
</dbReference>
<dbReference type="SUPFAM" id="SSF55048">
    <property type="entry name" value="Probable ACP-binding domain of malonyl-CoA ACP transacylase"/>
    <property type="match status" value="1"/>
</dbReference>
<dbReference type="Gene3D" id="3.40.366.10">
    <property type="entry name" value="Malonyl-Coenzyme A Acyl Carrier Protein, domain 2"/>
    <property type="match status" value="1"/>
</dbReference>
<dbReference type="InterPro" id="IPR018201">
    <property type="entry name" value="Ketoacyl_synth_AS"/>
</dbReference>
<keyword evidence="1" id="KW-0596">Phosphopantetheine</keyword>
<dbReference type="Pfam" id="PF02801">
    <property type="entry name" value="Ketoacyl-synt_C"/>
    <property type="match status" value="1"/>
</dbReference>
<dbReference type="InterPro" id="IPR020841">
    <property type="entry name" value="PKS_Beta-ketoAc_synthase_dom"/>
</dbReference>
<dbReference type="InterPro" id="IPR016036">
    <property type="entry name" value="Malonyl_transacylase_ACP-bd"/>
</dbReference>
<dbReference type="Gene3D" id="1.10.1200.10">
    <property type="entry name" value="ACP-like"/>
    <property type="match status" value="1"/>
</dbReference>
<evidence type="ECO:0000313" key="10">
    <source>
        <dbReference type="Proteomes" id="UP001501637"/>
    </source>
</evidence>
<organism evidence="9 10">
    <name type="scientific">Streptomyces rectiviolaceus</name>
    <dbReference type="NCBI Taxonomy" id="332591"/>
    <lineage>
        <taxon>Bacteria</taxon>
        <taxon>Bacillati</taxon>
        <taxon>Actinomycetota</taxon>
        <taxon>Actinomycetes</taxon>
        <taxon>Kitasatosporales</taxon>
        <taxon>Streptomycetaceae</taxon>
        <taxon>Streptomyces</taxon>
    </lineage>
</organism>
<dbReference type="InterPro" id="IPR036736">
    <property type="entry name" value="ACP-like_sf"/>
</dbReference>
<accession>A0ABP6MXU6</accession>
<keyword evidence="3" id="KW-0808">Transferase</keyword>
<dbReference type="PANTHER" id="PTHR43775">
    <property type="entry name" value="FATTY ACID SYNTHASE"/>
    <property type="match status" value="1"/>
</dbReference>
<dbReference type="RefSeq" id="WP_344525558.1">
    <property type="nucleotide sequence ID" value="NZ_BAAAUG010000117.1"/>
</dbReference>
<dbReference type="CDD" id="cd00833">
    <property type="entry name" value="PKS"/>
    <property type="match status" value="1"/>
</dbReference>
<dbReference type="Gene3D" id="3.40.47.10">
    <property type="match status" value="1"/>
</dbReference>
<sequence length="1114" mass="118243">MTPGPDLTAAETLKRAYLTMERLQSQVAEYERTRSEPIAIVGTGCRLPGGVTDTASYWRMLAEGTDAVGEIPAGRWDHEAFYDEEAGKPGKIYTRSGAFLDDLEHFDHDFFGISQREAVAMDPAQRLSLQVCWEALENAGHAPSELAGSRTGVFLGAASWDYITARLRHPDDISAYTSSGAAMSFIPARIAYLLDLRGPNLAVDSACSASLLAVHQACQSLRLGECDTALAGGVNVVLSPMLMISQSQFGSVSRQGRARTFSDSADGYVRGEGCGVVVLKRLSDALRDKDRVLAVVRGGAVNQDGRSAGITAPNGAAQRDVFQRALDAAGVTADQVGYIETHGTGTRLGDPIEADALADVYGRDHGSPVYLGAVKTNIGHLEAAAGIAGLIKAAVCLDRGEIPPNLHFDRLNSNISFDGTTFQVPTALTPWPDTEGRRTAAVSSFGLSGTNVHLILEQAPVPSAPPAEDDRRPASVLALSARSESALTALVGRYAERLAEDDTSLADVCHAAGTGRSHFRHRLAAVGTSRQEVADRLAAFTRGESAPGLVQGDADNPEVVFVFTGQGAQRPGMARKLYDTQPTFRRAVDECAEILRPLLDRPLLSVLFPDAIDDTDDTDDLDDQRINDTAYAQPATFVVEYAMAELWRSWGVTPAAVLGHSFGEVVAACVAGAMSLRDGLAFAVERARLIQEFSLPGTMAAIFASEEEVAAELAAHPGRIAIAAVNGPANIAVSGDRDLVEAVCAAFSARGVKAKRLHIASAGHSPLMDPVLEPLRRAAQQITFTAPRIPLISNVTGELWPWDKAPDPDYWCRHVRGTVRFTDGVRTLRSMGYRTFVEVGPAPTLLGVISDALPPGHDDLLLPSLRPKQDDWEVLLGTVAELYAAGTPIDWAGFDRDYTRANVAVPTYPFDPVHCWQPPRPWDGTATAPAGDAGDAGDAEDTDGAPAVNGSGDRRSRSGRRSSRGRRRASRISTAAELLALGETERLDTLCAQFVLSVKDVLGSASTDVGVDDPLTAFGLDSLMAVELRNEIQSRLGLTLQITDFLGDATIASVARSIVKELAVTGGSGLTSTGHDGPGAPAAIQRMPRAVDAATALLDELTASASVSGQEKHS</sequence>
<evidence type="ECO:0000256" key="4">
    <source>
        <dbReference type="ARBA" id="ARBA00023194"/>
    </source>
</evidence>
<protein>
    <submittedName>
        <fullName evidence="9">Type I polyketide synthase</fullName>
    </submittedName>
</protein>
<dbReference type="Pfam" id="PF00109">
    <property type="entry name" value="ketoacyl-synt"/>
    <property type="match status" value="1"/>
</dbReference>
<dbReference type="PANTHER" id="PTHR43775:SF37">
    <property type="entry name" value="SI:DKEY-61P9.11"/>
    <property type="match status" value="1"/>
</dbReference>
<evidence type="ECO:0000259" key="8">
    <source>
        <dbReference type="PROSITE" id="PS52004"/>
    </source>
</evidence>
<dbReference type="InterPro" id="IPR009081">
    <property type="entry name" value="PP-bd_ACP"/>
</dbReference>
<feature type="domain" description="Ketosynthase family 3 (KS3)" evidence="8">
    <location>
        <begin position="35"/>
        <end position="458"/>
    </location>
</feature>
<evidence type="ECO:0000256" key="3">
    <source>
        <dbReference type="ARBA" id="ARBA00022679"/>
    </source>
</evidence>
<dbReference type="SMART" id="SM00823">
    <property type="entry name" value="PKS_PP"/>
    <property type="match status" value="1"/>
</dbReference>
<keyword evidence="10" id="KW-1185">Reference proteome</keyword>
<keyword evidence="5" id="KW-0012">Acyltransferase</keyword>
<feature type="compositionally biased region" description="Low complexity" evidence="6">
    <location>
        <begin position="923"/>
        <end position="933"/>
    </location>
</feature>
<feature type="region of interest" description="Disordered" evidence="6">
    <location>
        <begin position="919"/>
        <end position="969"/>
    </location>
</feature>
<dbReference type="Pfam" id="PF22621">
    <property type="entry name" value="CurL-like_PKS_C"/>
    <property type="match status" value="1"/>
</dbReference>
<dbReference type="PROSITE" id="PS52004">
    <property type="entry name" value="KS3_2"/>
    <property type="match status" value="1"/>
</dbReference>
<name>A0ABP6MXU6_9ACTN</name>
<evidence type="ECO:0000259" key="7">
    <source>
        <dbReference type="PROSITE" id="PS50075"/>
    </source>
</evidence>
<dbReference type="Pfam" id="PF00550">
    <property type="entry name" value="PP-binding"/>
    <property type="match status" value="1"/>
</dbReference>
<dbReference type="InterPro" id="IPR014031">
    <property type="entry name" value="Ketoacyl_synth_C"/>
</dbReference>
<keyword evidence="2" id="KW-0597">Phosphoprotein</keyword>
<gene>
    <name evidence="9" type="ORF">GCM10010449_57380</name>
</gene>
<dbReference type="InterPro" id="IPR020806">
    <property type="entry name" value="PKS_PP-bd"/>
</dbReference>